<dbReference type="OrthoDB" id="423221at2759"/>
<dbReference type="InterPro" id="IPR001525">
    <property type="entry name" value="C5_MeTfrase"/>
</dbReference>
<evidence type="ECO:0000313" key="8">
    <source>
        <dbReference type="EMBL" id="PWN24623.1"/>
    </source>
</evidence>
<dbReference type="InterPro" id="IPR027417">
    <property type="entry name" value="P-loop_NTPase"/>
</dbReference>
<accession>A0A316UL24</accession>
<sequence>MVILSARDELPSTSIASAIATRSRRSRGNKRAPPTWFGSIHFRPCLHTHALTRRAARKWNGARTTETFSPHSSVALPPVSNTMSSSPGRPRPQRAAATARRPLVISDDEGSEDDLGGLGKSQTKRRRVSDDADDDSDFAEGSSSSDDEDDDDDDAVDHSDQDDETPSLARSGSGSCQPEDTDALETPSNEAEMPLLDPKPSPIGFPQVTIDLSNTPKHSNTLKQSSLASFFTKPGVAFSAASTSRTHPFFQSTSSRRANEKQRDSDFLADSDEDDDAFGKASSSKVKKGRVSGSARGGKLGVSGQKWAPDFRRGRSTKHIPHCPTEAQAAALAKEAEQKAKDHLWPPMSDLSEIYADIVDRMPEALLKPLAQTLAGKGRALRVATMCSGTESPLLALNLISRAVEAKWGIKMAIEHVFSCELEPFKQAYIERNFSPPLLFRDVTELGKPRAHTAYGALVEVPGDIDVLVAGTSCVDYSGLNNAKKAINEGGESGRTFFGMLDWVKRNQPAIVILENVKSAPWEGVGKFFEEADYDSSFSTRFDTKNYYIPQTRQRGYFFASRNKKGDYPANWHNLVSSLQRPASSPIEAFMLPTTDQRIQATRAKMGHEEAGKSRSTIDWSKCQGRHEEARGFEKLGQARPFTAWEEGGSCAMSHGAWNEFARPQPERVLDLMDITVLRDAKRGEDPHFKSRVWELSQNVDRNIVAPQPGITGCLTPSGMPFLTSRGGPVTGLEALSLQGLPINELLLTRESDDQLQNLAGNAMSSTVVGVCILAALVLARPDLEAERQGLDPKTSARLLHDIDAPRRRKEVDVIGSLVEEDYDLVSMEAIDFSKLLQQAASSSQLCICEGSNECKVDIWRCRHCDQTVCGTCKSRPLHSFAMDEAAAHRTLPRDFEDVLKKALPMRLAMRASGISRAAAGATGLGSEGKRWQERVEKVLNHAEFRFSHLIRGRIWTAEFFSLSSSRMELVLDPVEPFWQIFVEPDKREPEGSVLRKLLLQPVARQRIDIQGGRRATLLELGQKWELNLPTRNRATMNVVCHGEQIDSWQASMGIRGEYAGTKRYSKMTIEKVGDSASQAETTLCGEYELLPECGQANASLHKRKGGERPLYLFIDAARYGSSSDDAYVFSSKLGMLNYPKDRPVLASFKSGWKPPLAPRDPTVEDEVELTPDEFEKLSASYQRQRGEHKEKTQTVETTLCGQWVPCAGLIMGPYHEEKSATIAIPSSQLHLNLEKAGCSEAQTVLACTTSLSDRSNDDSGNVWPRARGRWVEVDLEHQGRQTFEKLSWLIERVPEVRSWANWMQAKRTYTASCCIECAPAPPSIQWLKKGNTLPIPIENEREAGPYEQAMKNRPFPFLLHLRTDDDGCGRLRLAVNPATLMHRALSRLPQRGDAQQPTPSWRLTRVDPTLTPFNLPKYELRSNRHDPEAEDPQHFKLSLRKEQKRSLNWMLAQEGDVEPFTEEEVSEASLPALEWCAEGMARQSRVVRGGVIADAVGYGKTAISLALIAKQREQGASPPPANPSLIPTKATLVIVPPQLCKQWENEVRKFVGSKLSVHVIFSKADLNKTTIERLQRVDIVIMSVSVYKSDSYFDSLAAFAAANPIPQREGRFFDSALAKSISCLPERVKELQLDDRGRTLWQSIKERKGFDPAHLTTYKAKKRVVGKQYAREKALEGGDDEEDGGVEDAWEQIKREKVSDVWGIKTGLKRWTDMTSPPLESFSWRRVIIDEFHYIAAEAGRVFSAVRSLTASSTWVLSGTPKTGDFADIRSMAAFLNVHLGVEDDADYADSSSRSRTSRNKARSNVERFRSFVEVHSPAWHHRRQRIGQSFLDRFVRQNVAEIDEIASIEVLKPIRMPAAERACYLELQHTIEALDLRHARSLFRGPARAKVLASENDRDHRLRTTLGESSSPEEALSRQAAHFVLSQRERAQNAIEACDLIIEERAKQLALCKEELAEKLAAAKEQHFLMALHYGYRDDAKQALVSFAKNAISAKYGDRESKQAVAEILEAANCLEASLTASVGRKQYGAKELKEALKRRAAAAAVDEVRKQRAAAAKRGGAKAKGRKRDDSEDEEGEDSDGLDDTALRAEEKEASVKAIKDLEAQLSKRGGSNDEERARLAWLQETHARALVHHLVQLRNETAARQRSLRYFENIRSIQMSQGHAVCGDCPGCKSQLTFANLALSSVCGHLFCLECGQREAWKGKCPESGCNADAKPTSIIAATSLGVENTKVSAFGEKMSQLAGLLRNERLIPAEDRIILFVQFEGLLEKTAQALTSYRIKFTRVKGNAKQRSQVLDDYQRGTAPRVLLLDVADESAAGSNLTIANHVIFLSSLISDDAATYRSTMEQARGRCLRFGQVKEVRVWHLLARSTIDEEVFERRDGRGTLDDVLAMRSARQEELGTQLGVESVVEQAAASAKGAVKV</sequence>
<dbReference type="Pfam" id="PF00145">
    <property type="entry name" value="DNA_methylase"/>
    <property type="match status" value="1"/>
</dbReference>
<dbReference type="PROSITE" id="PS51194">
    <property type="entry name" value="HELICASE_CTER"/>
    <property type="match status" value="1"/>
</dbReference>
<dbReference type="GO" id="GO:0006281">
    <property type="term" value="P:DNA repair"/>
    <property type="evidence" value="ECO:0007669"/>
    <property type="project" value="TreeGrafter"/>
</dbReference>
<dbReference type="GO" id="GO:0032259">
    <property type="term" value="P:methylation"/>
    <property type="evidence" value="ECO:0007669"/>
    <property type="project" value="UniProtKB-KW"/>
</dbReference>
<reference evidence="8 9" key="1">
    <citation type="journal article" date="2018" name="Mol. Biol. Evol.">
        <title>Broad Genomic Sampling Reveals a Smut Pathogenic Ancestry of the Fungal Clade Ustilaginomycotina.</title>
        <authorList>
            <person name="Kijpornyongpan T."/>
            <person name="Mondo S.J."/>
            <person name="Barry K."/>
            <person name="Sandor L."/>
            <person name="Lee J."/>
            <person name="Lipzen A."/>
            <person name="Pangilinan J."/>
            <person name="LaButti K."/>
            <person name="Hainaut M."/>
            <person name="Henrissat B."/>
            <person name="Grigoriev I.V."/>
            <person name="Spatafora J.W."/>
            <person name="Aime M.C."/>
        </authorList>
    </citation>
    <scope>NUCLEOTIDE SEQUENCE [LARGE SCALE GENOMIC DNA]</scope>
    <source>
        <strain evidence="8 9">MCA 5214</strain>
    </source>
</reference>
<dbReference type="Pfam" id="PF00176">
    <property type="entry name" value="SNF2-rel_dom"/>
    <property type="match status" value="2"/>
</dbReference>
<keyword evidence="1" id="KW-0489">Methyltransferase</keyword>
<feature type="compositionally biased region" description="Acidic residues" evidence="6">
    <location>
        <begin position="2074"/>
        <end position="2086"/>
    </location>
</feature>
<feature type="compositionally biased region" description="Polar residues" evidence="6">
    <location>
        <begin position="210"/>
        <end position="221"/>
    </location>
</feature>
<dbReference type="InterPro" id="IPR000330">
    <property type="entry name" value="SNF2_N"/>
</dbReference>
<dbReference type="InterPro" id="IPR038718">
    <property type="entry name" value="SNF2-like_sf"/>
</dbReference>
<feature type="region of interest" description="Disordered" evidence="6">
    <location>
        <begin position="61"/>
        <end position="221"/>
    </location>
</feature>
<protein>
    <recommendedName>
        <fullName evidence="7">Helicase C-terminal domain-containing protein</fullName>
    </recommendedName>
</protein>
<dbReference type="Gene3D" id="3.40.50.150">
    <property type="entry name" value="Vaccinia Virus protein VP39"/>
    <property type="match status" value="1"/>
</dbReference>
<evidence type="ECO:0000256" key="6">
    <source>
        <dbReference type="SAM" id="MobiDB-lite"/>
    </source>
</evidence>
<dbReference type="InterPro" id="IPR014001">
    <property type="entry name" value="Helicase_ATP-bd"/>
</dbReference>
<evidence type="ECO:0000259" key="7">
    <source>
        <dbReference type="PROSITE" id="PS51194"/>
    </source>
</evidence>
<feature type="compositionally biased region" description="Low complexity" evidence="6">
    <location>
        <begin position="93"/>
        <end position="102"/>
    </location>
</feature>
<dbReference type="GO" id="GO:0008094">
    <property type="term" value="F:ATP-dependent activity, acting on DNA"/>
    <property type="evidence" value="ECO:0007669"/>
    <property type="project" value="TreeGrafter"/>
</dbReference>
<dbReference type="RefSeq" id="XP_025359235.1">
    <property type="nucleotide sequence ID" value="XM_025508919.1"/>
</dbReference>
<evidence type="ECO:0000256" key="2">
    <source>
        <dbReference type="ARBA" id="ARBA00022679"/>
    </source>
</evidence>
<feature type="compositionally biased region" description="Acidic residues" evidence="6">
    <location>
        <begin position="106"/>
        <end position="115"/>
    </location>
</feature>
<gene>
    <name evidence="8" type="ORF">BDZ90DRAFT_276289</name>
</gene>
<keyword evidence="3" id="KW-0547">Nucleotide-binding</keyword>
<dbReference type="Gene3D" id="3.40.50.10810">
    <property type="entry name" value="Tandem AAA-ATPase domain"/>
    <property type="match status" value="2"/>
</dbReference>
<keyword evidence="5" id="KW-0067">ATP-binding</keyword>
<dbReference type="STRING" id="1569628.A0A316UL24"/>
<dbReference type="Pfam" id="PF00271">
    <property type="entry name" value="Helicase_C"/>
    <property type="match status" value="1"/>
</dbReference>
<dbReference type="Gene3D" id="3.40.50.300">
    <property type="entry name" value="P-loop containing nucleotide triphosphate hydrolases"/>
    <property type="match status" value="1"/>
</dbReference>
<feature type="compositionally biased region" description="Polar residues" evidence="6">
    <location>
        <begin position="241"/>
        <end position="256"/>
    </location>
</feature>
<feature type="compositionally biased region" description="Polar residues" evidence="6">
    <location>
        <begin position="62"/>
        <end position="72"/>
    </location>
</feature>
<dbReference type="SMART" id="SM00487">
    <property type="entry name" value="DEXDc"/>
    <property type="match status" value="1"/>
</dbReference>
<dbReference type="GO" id="GO:0005634">
    <property type="term" value="C:nucleus"/>
    <property type="evidence" value="ECO:0007669"/>
    <property type="project" value="TreeGrafter"/>
</dbReference>
<feature type="region of interest" description="Disordered" evidence="6">
    <location>
        <begin position="241"/>
        <end position="320"/>
    </location>
</feature>
<evidence type="ECO:0000256" key="1">
    <source>
        <dbReference type="ARBA" id="ARBA00022603"/>
    </source>
</evidence>
<evidence type="ECO:0000256" key="3">
    <source>
        <dbReference type="ARBA" id="ARBA00022741"/>
    </source>
</evidence>
<feature type="domain" description="Helicase C-terminal" evidence="7">
    <location>
        <begin position="2242"/>
        <end position="2422"/>
    </location>
</feature>
<dbReference type="CDD" id="cd18793">
    <property type="entry name" value="SF2_C_SNF"/>
    <property type="match status" value="1"/>
</dbReference>
<proteinExistence type="predicted"/>
<keyword evidence="9" id="KW-1185">Reference proteome</keyword>
<name>A0A316UL24_9BASI</name>
<feature type="region of interest" description="Disordered" evidence="6">
    <location>
        <begin position="2057"/>
        <end position="2089"/>
    </location>
</feature>
<dbReference type="GO" id="GO:0008168">
    <property type="term" value="F:methyltransferase activity"/>
    <property type="evidence" value="ECO:0007669"/>
    <property type="project" value="UniProtKB-KW"/>
</dbReference>
<dbReference type="SUPFAM" id="SSF52540">
    <property type="entry name" value="P-loop containing nucleoside triphosphate hydrolases"/>
    <property type="match status" value="2"/>
</dbReference>
<dbReference type="EMBL" id="KZ819680">
    <property type="protein sequence ID" value="PWN24623.1"/>
    <property type="molecule type" value="Genomic_DNA"/>
</dbReference>
<feature type="compositionally biased region" description="Polar residues" evidence="6">
    <location>
        <begin position="168"/>
        <end position="178"/>
    </location>
</feature>
<feature type="compositionally biased region" description="Basic and acidic residues" evidence="6">
    <location>
        <begin position="257"/>
        <end position="266"/>
    </location>
</feature>
<dbReference type="InterPro" id="IPR050628">
    <property type="entry name" value="SNF2_RAD54_helicase_TF"/>
</dbReference>
<dbReference type="InterPro" id="IPR029063">
    <property type="entry name" value="SAM-dependent_MTases_sf"/>
</dbReference>
<dbReference type="CDD" id="cd16449">
    <property type="entry name" value="RING-HC"/>
    <property type="match status" value="1"/>
</dbReference>
<keyword evidence="2" id="KW-0808">Transferase</keyword>
<feature type="compositionally biased region" description="Acidic residues" evidence="6">
    <location>
        <begin position="267"/>
        <end position="276"/>
    </location>
</feature>
<evidence type="ECO:0000256" key="4">
    <source>
        <dbReference type="ARBA" id="ARBA00022801"/>
    </source>
</evidence>
<dbReference type="Proteomes" id="UP000245884">
    <property type="component" value="Unassembled WGS sequence"/>
</dbReference>
<dbReference type="InterPro" id="IPR001650">
    <property type="entry name" value="Helicase_C-like"/>
</dbReference>
<dbReference type="GeneID" id="37030742"/>
<dbReference type="GO" id="GO:0005524">
    <property type="term" value="F:ATP binding"/>
    <property type="evidence" value="ECO:0007669"/>
    <property type="project" value="UniProtKB-KW"/>
</dbReference>
<evidence type="ECO:0000313" key="9">
    <source>
        <dbReference type="Proteomes" id="UP000245884"/>
    </source>
</evidence>
<dbReference type="InterPro" id="IPR049730">
    <property type="entry name" value="SNF2/RAD54-like_C"/>
</dbReference>
<dbReference type="PANTHER" id="PTHR45626:SF26">
    <property type="entry name" value="FAMILY HELICASE, PUTATIVE (AFU_ORTHOLOGUE AFUA_2G09120)-RELATED"/>
    <property type="match status" value="1"/>
</dbReference>
<dbReference type="SUPFAM" id="SSF53335">
    <property type="entry name" value="S-adenosyl-L-methionine-dependent methyltransferases"/>
    <property type="match status" value="1"/>
</dbReference>
<evidence type="ECO:0000256" key="5">
    <source>
        <dbReference type="ARBA" id="ARBA00022840"/>
    </source>
</evidence>
<organism evidence="8 9">
    <name type="scientific">Jaminaea rosea</name>
    <dbReference type="NCBI Taxonomy" id="1569628"/>
    <lineage>
        <taxon>Eukaryota</taxon>
        <taxon>Fungi</taxon>
        <taxon>Dikarya</taxon>
        <taxon>Basidiomycota</taxon>
        <taxon>Ustilaginomycotina</taxon>
        <taxon>Exobasidiomycetes</taxon>
        <taxon>Microstromatales</taxon>
        <taxon>Microstromatales incertae sedis</taxon>
        <taxon>Jaminaea</taxon>
    </lineage>
</organism>
<dbReference type="PANTHER" id="PTHR45626">
    <property type="entry name" value="TRANSCRIPTION TERMINATION FACTOR 2-RELATED"/>
    <property type="match status" value="1"/>
</dbReference>
<dbReference type="GO" id="GO:0016787">
    <property type="term" value="F:hydrolase activity"/>
    <property type="evidence" value="ECO:0007669"/>
    <property type="project" value="UniProtKB-KW"/>
</dbReference>
<keyword evidence="4" id="KW-0378">Hydrolase</keyword>
<feature type="compositionally biased region" description="Acidic residues" evidence="6">
    <location>
        <begin position="145"/>
        <end position="165"/>
    </location>
</feature>